<name>A0ABU5QPE0_9BACT</name>
<dbReference type="CDD" id="cd03789">
    <property type="entry name" value="GT9_LPS_heptosyltransferase"/>
    <property type="match status" value="1"/>
</dbReference>
<dbReference type="Gene3D" id="3.40.50.2000">
    <property type="entry name" value="Glycogen Phosphorylase B"/>
    <property type="match status" value="2"/>
</dbReference>
<evidence type="ECO:0000256" key="2">
    <source>
        <dbReference type="ARBA" id="ARBA00022679"/>
    </source>
</evidence>
<keyword evidence="2 3" id="KW-0808">Transferase</keyword>
<evidence type="ECO:0000313" key="4">
    <source>
        <dbReference type="Proteomes" id="UP001304671"/>
    </source>
</evidence>
<dbReference type="Proteomes" id="UP001304671">
    <property type="component" value="Unassembled WGS sequence"/>
</dbReference>
<reference evidence="3 4" key="1">
    <citation type="submission" date="2023-12" db="EMBL/GenBank/DDBJ databases">
        <title>Novel species of the genus Arcicella isolated from rivers.</title>
        <authorList>
            <person name="Lu H."/>
        </authorList>
    </citation>
    <scope>NUCLEOTIDE SEQUENCE [LARGE SCALE GENOMIC DNA]</scope>
    <source>
        <strain evidence="3 4">LMG 21963</strain>
    </source>
</reference>
<dbReference type="SUPFAM" id="SSF53756">
    <property type="entry name" value="UDP-Glycosyltransferase/glycogen phosphorylase"/>
    <property type="match status" value="1"/>
</dbReference>
<dbReference type="PANTHER" id="PTHR30160">
    <property type="entry name" value="TETRAACYLDISACCHARIDE 4'-KINASE-RELATED"/>
    <property type="match status" value="1"/>
</dbReference>
<dbReference type="EMBL" id="JAYFUL010000023">
    <property type="protein sequence ID" value="MEA5258952.1"/>
    <property type="molecule type" value="Genomic_DNA"/>
</dbReference>
<gene>
    <name evidence="3" type="ORF">VB264_14230</name>
</gene>
<evidence type="ECO:0000313" key="3">
    <source>
        <dbReference type="EMBL" id="MEA5258952.1"/>
    </source>
</evidence>
<organism evidence="3 4">
    <name type="scientific">Arcicella aquatica</name>
    <dbReference type="NCBI Taxonomy" id="217141"/>
    <lineage>
        <taxon>Bacteria</taxon>
        <taxon>Pseudomonadati</taxon>
        <taxon>Bacteroidota</taxon>
        <taxon>Cytophagia</taxon>
        <taxon>Cytophagales</taxon>
        <taxon>Flectobacillaceae</taxon>
        <taxon>Arcicella</taxon>
    </lineage>
</organism>
<keyword evidence="4" id="KW-1185">Reference proteome</keyword>
<dbReference type="InterPro" id="IPR002201">
    <property type="entry name" value="Glyco_trans_9"/>
</dbReference>
<dbReference type="EC" id="2.4.-.-" evidence="3"/>
<dbReference type="Pfam" id="PF01075">
    <property type="entry name" value="Glyco_transf_9"/>
    <property type="match status" value="1"/>
</dbReference>
<comment type="caution">
    <text evidence="3">The sequence shown here is derived from an EMBL/GenBank/DDBJ whole genome shotgun (WGS) entry which is preliminary data.</text>
</comment>
<protein>
    <submittedName>
        <fullName evidence="3">Glycosyltransferase family 9 protein</fullName>
        <ecNumber evidence="3">2.4.-.-</ecNumber>
    </submittedName>
</protein>
<proteinExistence type="predicted"/>
<sequence>MLKREYCGNRPTKLRLRVLDLFVDFFVFIFRKTKHNKYIVPNKILLFNFGHLGDMLMMSYMINALKNKHPHIEIHIVAGSWCKNLIVNNPLYDKVFFINHYRTNRSAISIFAKFKLYVNDIKTFLAEHKNLYYSHSFDFRYSGYNANLLLPFLNAEQKIGFGTRGMGSLLDIEYYMLPTPFHSIDQQIQSLRSLGVAQTGKNIEPILLMPADEKNTLDIQKDYFIIFPEAGTKNRMFSNAFWITISDYILEKRPDVQIMICGLTEYSSKLNVELEKKYPEKIIDAVGKLSILQMIPVLKESIGALTLDSFPAHIASTLTTTLCLFKEGTGLEYFPINAKPTYIIHDHKYSKDVKSFREQMTIHYITSLNERILQKIVPQAMDELFKFKKS</sequence>
<accession>A0ABU5QPE0</accession>
<dbReference type="GO" id="GO:0016757">
    <property type="term" value="F:glycosyltransferase activity"/>
    <property type="evidence" value="ECO:0007669"/>
    <property type="project" value="UniProtKB-KW"/>
</dbReference>
<dbReference type="RefSeq" id="WP_323250421.1">
    <property type="nucleotide sequence ID" value="NZ_JAYFUL010000023.1"/>
</dbReference>
<keyword evidence="1 3" id="KW-0328">Glycosyltransferase</keyword>
<evidence type="ECO:0000256" key="1">
    <source>
        <dbReference type="ARBA" id="ARBA00022676"/>
    </source>
</evidence>
<dbReference type="InterPro" id="IPR051199">
    <property type="entry name" value="LPS_LOS_Heptosyltrfase"/>
</dbReference>